<dbReference type="EMBL" id="JABANE010000037">
    <property type="protein sequence ID" value="NME69219.1"/>
    <property type="molecule type" value="Genomic_DNA"/>
</dbReference>
<sequence length="383" mass="45135">MRISPSLNSLRLLLLTLGIFIISAFNNNRTWNGVLLIAEKNGEYHAFVDKVNDLNQLSLLTRINDVEKEYPITRENNVVSFKTNPNDYGYVAVKKDQQVVSSVRLRHIQTMDYRYFRNRVSDANARMGRLEKSTSSEYPEVTKKETDSVAYDPQSIIFISDQQQEFEVIDVEGKKKIVEKEEEDEIEIELEDTIEEVVVASDLSEMEQFLLGNHYIHKVDNHENIRLKKDLPPSIAKEAKSIEKDYDIVNNYYSWLHLKEKKSGDNIAFDGEYMIDIYSEYFQMMNSDKLKLKTYHVHHDILLKPHNKKWMGIYYQNILLTEFKTKSGYRIEEVDENDFLVIMEHHKYNVNSENKQITITKDKKVVKQFHTDSFKERPAFIHK</sequence>
<reference evidence="1 2" key="1">
    <citation type="submission" date="2020-04" db="EMBL/GenBank/DDBJ databases">
        <title>Flammeovirga sp. SR4, a novel species isolated from seawater.</title>
        <authorList>
            <person name="Wang X."/>
        </authorList>
    </citation>
    <scope>NUCLEOTIDE SEQUENCE [LARGE SCALE GENOMIC DNA]</scope>
    <source>
        <strain evidence="1 2">ATCC 23126</strain>
    </source>
</reference>
<proteinExistence type="predicted"/>
<evidence type="ECO:0000313" key="1">
    <source>
        <dbReference type="EMBL" id="NME69219.1"/>
    </source>
</evidence>
<gene>
    <name evidence="1" type="ORF">HHU12_14680</name>
</gene>
<evidence type="ECO:0000313" key="2">
    <source>
        <dbReference type="Proteomes" id="UP000576082"/>
    </source>
</evidence>
<name>A0A7X9RV63_9BACT</name>
<dbReference type="Proteomes" id="UP000576082">
    <property type="component" value="Unassembled WGS sequence"/>
</dbReference>
<dbReference type="RefSeq" id="WP_169657504.1">
    <property type="nucleotide sequence ID" value="NZ_JABANE010000037.1"/>
</dbReference>
<keyword evidence="2" id="KW-1185">Reference proteome</keyword>
<comment type="caution">
    <text evidence="1">The sequence shown here is derived from an EMBL/GenBank/DDBJ whole genome shotgun (WGS) entry which is preliminary data.</text>
</comment>
<dbReference type="AlphaFoldDB" id="A0A7X9RV63"/>
<organism evidence="1 2">
    <name type="scientific">Flammeovirga aprica JL-4</name>
    <dbReference type="NCBI Taxonomy" id="694437"/>
    <lineage>
        <taxon>Bacteria</taxon>
        <taxon>Pseudomonadati</taxon>
        <taxon>Bacteroidota</taxon>
        <taxon>Cytophagia</taxon>
        <taxon>Cytophagales</taxon>
        <taxon>Flammeovirgaceae</taxon>
        <taxon>Flammeovirga</taxon>
    </lineage>
</organism>
<accession>A0A7X9RV63</accession>
<protein>
    <submittedName>
        <fullName evidence="1">Uncharacterized protein</fullName>
    </submittedName>
</protein>